<name>A0ABW1YDM5_9DEIO</name>
<protein>
    <recommendedName>
        <fullName evidence="3">DUF3800 domain-containing protein</fullName>
    </recommendedName>
</protein>
<dbReference type="RefSeq" id="WP_380083398.1">
    <property type="nucleotide sequence ID" value="NZ_JBHSWD010000001.1"/>
</dbReference>
<organism evidence="1 2">
    <name type="scientific">Deinococcus lacus</name>
    <dbReference type="NCBI Taxonomy" id="392561"/>
    <lineage>
        <taxon>Bacteria</taxon>
        <taxon>Thermotogati</taxon>
        <taxon>Deinococcota</taxon>
        <taxon>Deinococci</taxon>
        <taxon>Deinococcales</taxon>
        <taxon>Deinococcaceae</taxon>
        <taxon>Deinococcus</taxon>
    </lineage>
</organism>
<evidence type="ECO:0008006" key="3">
    <source>
        <dbReference type="Google" id="ProtNLM"/>
    </source>
</evidence>
<dbReference type="Proteomes" id="UP001596297">
    <property type="component" value="Unassembled WGS sequence"/>
</dbReference>
<gene>
    <name evidence="1" type="ORF">ACFP81_10480</name>
</gene>
<reference evidence="2" key="1">
    <citation type="journal article" date="2019" name="Int. J. Syst. Evol. Microbiol.">
        <title>The Global Catalogue of Microorganisms (GCM) 10K type strain sequencing project: providing services to taxonomists for standard genome sequencing and annotation.</title>
        <authorList>
            <consortium name="The Broad Institute Genomics Platform"/>
            <consortium name="The Broad Institute Genome Sequencing Center for Infectious Disease"/>
            <person name="Wu L."/>
            <person name="Ma J."/>
        </authorList>
    </citation>
    <scope>NUCLEOTIDE SEQUENCE [LARGE SCALE GENOMIC DNA]</scope>
    <source>
        <strain evidence="2">CGMCC 1.15772</strain>
    </source>
</reference>
<sequence>MALWRAFIDDSASEDSLFFHDMRPKPIQKMDGTPEENGAISRACAAGIVIVANNDLTSVLREVNSLRWEIKRNYALEGDNPPRLHMRHLWGRKANADKGRNPFYHLSQEDRLEIARKSYILLNDLGKRYRFYTSSAGMSNIETQKDWFEFHSLERSKIDREIIYSRFRNGKHARRFYARATNPTMRIVASLLTLFGQFVQEQSGEGIVRYDTSDASKGFEAEELYEALHDLGWCKDVKEGTHGSQGDECLLQMADLASFYEFRSALDISRGLAELSDPAFSQVVRGLDLCRVPLKETPSEFLALGTHYLAARQFLYQLDADWVNEHLKSPATLVDELHSSASVQQNRGVHLVKETSYQHYLLHGSLP</sequence>
<dbReference type="EMBL" id="JBHSWD010000001">
    <property type="protein sequence ID" value="MFC6592374.1"/>
    <property type="molecule type" value="Genomic_DNA"/>
</dbReference>
<evidence type="ECO:0000313" key="2">
    <source>
        <dbReference type="Proteomes" id="UP001596297"/>
    </source>
</evidence>
<evidence type="ECO:0000313" key="1">
    <source>
        <dbReference type="EMBL" id="MFC6592374.1"/>
    </source>
</evidence>
<comment type="caution">
    <text evidence="1">The sequence shown here is derived from an EMBL/GenBank/DDBJ whole genome shotgun (WGS) entry which is preliminary data.</text>
</comment>
<proteinExistence type="predicted"/>
<accession>A0ABW1YDM5</accession>
<keyword evidence="2" id="KW-1185">Reference proteome</keyword>